<comment type="similarity">
    <text evidence="2 7 8">Belongs to the chorismate synthase family.</text>
</comment>
<keyword evidence="7" id="KW-0285">Flavoprotein</keyword>
<name>A0A369A6B9_9FLAO</name>
<reference evidence="9 10" key="1">
    <citation type="submission" date="2018-07" db="EMBL/GenBank/DDBJ databases">
        <title>Genomic Encyclopedia of Type Strains, Phase IV (KMG-IV): sequencing the most valuable type-strain genomes for metagenomic binning, comparative biology and taxonomic classification.</title>
        <authorList>
            <person name="Goeker M."/>
        </authorList>
    </citation>
    <scope>NUCLEOTIDE SEQUENCE [LARGE SCALE GENOMIC DNA]</scope>
    <source>
        <strain evidence="9 10">DSM 21410</strain>
    </source>
</reference>
<evidence type="ECO:0000256" key="8">
    <source>
        <dbReference type="RuleBase" id="RU000605"/>
    </source>
</evidence>
<dbReference type="GO" id="GO:0010181">
    <property type="term" value="F:FMN binding"/>
    <property type="evidence" value="ECO:0007669"/>
    <property type="project" value="TreeGrafter"/>
</dbReference>
<comment type="function">
    <text evidence="7">Catalyzes the anti-1,4-elimination of the C-3 phosphate and the C-6 proR hydrogen from 5-enolpyruvylshikimate-3-phosphate (EPSP) to yield chorismate, which is the branch point compound that serves as the starting substrate for the three terminal pathways of aromatic amino acid biosynthesis. This reaction introduces a second double bond into the aromatic ring system.</text>
</comment>
<dbReference type="PANTHER" id="PTHR21085">
    <property type="entry name" value="CHORISMATE SYNTHASE"/>
    <property type="match status" value="1"/>
</dbReference>
<evidence type="ECO:0000256" key="2">
    <source>
        <dbReference type="ARBA" id="ARBA00008014"/>
    </source>
</evidence>
<dbReference type="Gene3D" id="3.60.150.10">
    <property type="entry name" value="Chorismate synthase AroC"/>
    <property type="match status" value="1"/>
</dbReference>
<feature type="binding site" evidence="7">
    <location>
        <begin position="297"/>
        <end position="301"/>
    </location>
    <ligand>
        <name>FMN</name>
        <dbReference type="ChEBI" id="CHEBI:58210"/>
    </ligand>
</feature>
<dbReference type="GO" id="GO:0005829">
    <property type="term" value="C:cytosol"/>
    <property type="evidence" value="ECO:0007669"/>
    <property type="project" value="TreeGrafter"/>
</dbReference>
<dbReference type="PANTHER" id="PTHR21085:SF0">
    <property type="entry name" value="CHORISMATE SYNTHASE"/>
    <property type="match status" value="1"/>
</dbReference>
<protein>
    <recommendedName>
        <fullName evidence="3 7">Chorismate synthase</fullName>
        <shortName evidence="7">CS</shortName>
        <ecNumber evidence="3 7">4.2.3.5</ecNumber>
    </recommendedName>
    <alternativeName>
        <fullName evidence="7">5-enolpyruvylshikimate-3-phosphate phospholyase</fullName>
    </alternativeName>
</protein>
<dbReference type="PROSITE" id="PS00787">
    <property type="entry name" value="CHORISMATE_SYNTHASE_1"/>
    <property type="match status" value="1"/>
</dbReference>
<comment type="subunit">
    <text evidence="7">Homotetramer.</text>
</comment>
<proteinExistence type="inferred from homology"/>
<dbReference type="InterPro" id="IPR000453">
    <property type="entry name" value="Chorismate_synth"/>
</dbReference>
<evidence type="ECO:0000313" key="9">
    <source>
        <dbReference type="EMBL" id="RCX04892.1"/>
    </source>
</evidence>
<evidence type="ECO:0000256" key="7">
    <source>
        <dbReference type="HAMAP-Rule" id="MF_00300"/>
    </source>
</evidence>
<dbReference type="InterPro" id="IPR035904">
    <property type="entry name" value="Chorismate_synth_AroC_sf"/>
</dbReference>
<keyword evidence="7" id="KW-0288">FMN</keyword>
<evidence type="ECO:0000313" key="10">
    <source>
        <dbReference type="Proteomes" id="UP000253517"/>
    </source>
</evidence>
<feature type="binding site" evidence="7">
    <location>
        <position position="51"/>
    </location>
    <ligand>
        <name>NADP(+)</name>
        <dbReference type="ChEBI" id="CHEBI:58349"/>
    </ligand>
</feature>
<gene>
    <name evidence="7" type="primary">aroC</name>
    <name evidence="9" type="ORF">DES35_101162</name>
</gene>
<comment type="pathway">
    <text evidence="1 7 8">Metabolic intermediate biosynthesis; chorismate biosynthesis; chorismate from D-erythrose 4-phosphate and phosphoenolpyruvate: step 7/7.</text>
</comment>
<keyword evidence="10" id="KW-1185">Reference proteome</keyword>
<dbReference type="AlphaFoldDB" id="A0A369A6B9"/>
<feature type="binding site" evidence="7">
    <location>
        <position position="323"/>
    </location>
    <ligand>
        <name>FMN</name>
        <dbReference type="ChEBI" id="CHEBI:58210"/>
    </ligand>
</feature>
<dbReference type="InterPro" id="IPR020541">
    <property type="entry name" value="Chorismate_synthase_CS"/>
</dbReference>
<dbReference type="PROSITE" id="PS00788">
    <property type="entry name" value="CHORISMATE_SYNTHASE_2"/>
    <property type="match status" value="1"/>
</dbReference>
<dbReference type="Pfam" id="PF01264">
    <property type="entry name" value="Chorismate_synt"/>
    <property type="match status" value="1"/>
</dbReference>
<keyword evidence="7" id="KW-0521">NADP</keyword>
<keyword evidence="6 7" id="KW-0456">Lyase</keyword>
<dbReference type="GO" id="GO:0009423">
    <property type="term" value="P:chorismate biosynthetic process"/>
    <property type="evidence" value="ECO:0007669"/>
    <property type="project" value="UniProtKB-UniRule"/>
</dbReference>
<organism evidence="9 10">
    <name type="scientific">Schleiferia thermophila</name>
    <dbReference type="NCBI Taxonomy" id="884107"/>
    <lineage>
        <taxon>Bacteria</taxon>
        <taxon>Pseudomonadati</taxon>
        <taxon>Bacteroidota</taxon>
        <taxon>Flavobacteriia</taxon>
        <taxon>Flavobacteriales</taxon>
        <taxon>Schleiferiaceae</taxon>
        <taxon>Schleiferia</taxon>
    </lineage>
</organism>
<dbReference type="SUPFAM" id="SSF103263">
    <property type="entry name" value="Chorismate synthase, AroC"/>
    <property type="match status" value="1"/>
</dbReference>
<dbReference type="NCBIfam" id="TIGR00033">
    <property type="entry name" value="aroC"/>
    <property type="match status" value="1"/>
</dbReference>
<dbReference type="EC" id="4.2.3.5" evidence="3 7"/>
<feature type="binding site" evidence="7">
    <location>
        <position position="282"/>
    </location>
    <ligand>
        <name>FMN</name>
        <dbReference type="ChEBI" id="CHEBI:58210"/>
    </ligand>
</feature>
<evidence type="ECO:0000256" key="3">
    <source>
        <dbReference type="ARBA" id="ARBA00013036"/>
    </source>
</evidence>
<dbReference type="CDD" id="cd07304">
    <property type="entry name" value="Chorismate_synthase"/>
    <property type="match status" value="1"/>
</dbReference>
<comment type="catalytic activity">
    <reaction evidence="7 8">
        <text>5-O-(1-carboxyvinyl)-3-phosphoshikimate = chorismate + phosphate</text>
        <dbReference type="Rhea" id="RHEA:21020"/>
        <dbReference type="ChEBI" id="CHEBI:29748"/>
        <dbReference type="ChEBI" id="CHEBI:43474"/>
        <dbReference type="ChEBI" id="CHEBI:57701"/>
        <dbReference type="EC" id="4.2.3.5"/>
    </reaction>
</comment>
<comment type="cofactor">
    <cofactor evidence="7 8">
        <name>FMNH2</name>
        <dbReference type="ChEBI" id="CHEBI:57618"/>
    </cofactor>
    <text evidence="7 8">Reduced FMN (FMNH(2)).</text>
</comment>
<evidence type="ECO:0000256" key="5">
    <source>
        <dbReference type="ARBA" id="ARBA00023141"/>
    </source>
</evidence>
<keyword evidence="7" id="KW-0274">FAD</keyword>
<dbReference type="GO" id="GO:0009073">
    <property type="term" value="P:aromatic amino acid family biosynthetic process"/>
    <property type="evidence" value="ECO:0007669"/>
    <property type="project" value="UniProtKB-KW"/>
</dbReference>
<feature type="binding site" evidence="7">
    <location>
        <begin position="241"/>
        <end position="242"/>
    </location>
    <ligand>
        <name>FMN</name>
        <dbReference type="ChEBI" id="CHEBI:58210"/>
    </ligand>
</feature>
<dbReference type="RefSeq" id="WP_244906307.1">
    <property type="nucleotide sequence ID" value="NZ_QPJS01000001.1"/>
</dbReference>
<comment type="caution">
    <text evidence="9">The sequence shown here is derived from an EMBL/GenBank/DDBJ whole genome shotgun (WGS) entry which is preliminary data.</text>
</comment>
<dbReference type="GO" id="GO:0008652">
    <property type="term" value="P:amino acid biosynthetic process"/>
    <property type="evidence" value="ECO:0007669"/>
    <property type="project" value="UniProtKB-KW"/>
</dbReference>
<dbReference type="PIRSF" id="PIRSF001456">
    <property type="entry name" value="Chorismate_synth"/>
    <property type="match status" value="1"/>
</dbReference>
<dbReference type="Proteomes" id="UP000253517">
    <property type="component" value="Unassembled WGS sequence"/>
</dbReference>
<keyword evidence="5 7" id="KW-0057">Aromatic amino acid biosynthesis</keyword>
<dbReference type="EMBL" id="QPJS01000001">
    <property type="protein sequence ID" value="RCX04892.1"/>
    <property type="molecule type" value="Genomic_DNA"/>
</dbReference>
<dbReference type="PROSITE" id="PS00789">
    <property type="entry name" value="CHORISMATE_SYNTHASE_3"/>
    <property type="match status" value="1"/>
</dbReference>
<dbReference type="HAMAP" id="MF_00300">
    <property type="entry name" value="Chorismate_synth"/>
    <property type="match status" value="1"/>
</dbReference>
<feature type="binding site" evidence="7">
    <location>
        <begin position="128"/>
        <end position="130"/>
    </location>
    <ligand>
        <name>FMN</name>
        <dbReference type="ChEBI" id="CHEBI:58210"/>
    </ligand>
</feature>
<dbReference type="GO" id="GO:0004107">
    <property type="term" value="F:chorismate synthase activity"/>
    <property type="evidence" value="ECO:0007669"/>
    <property type="project" value="UniProtKB-UniRule"/>
</dbReference>
<keyword evidence="4 7" id="KW-0028">Amino-acid biosynthesis</keyword>
<evidence type="ECO:0000256" key="1">
    <source>
        <dbReference type="ARBA" id="ARBA00005044"/>
    </source>
</evidence>
<dbReference type="UniPathway" id="UPA00053">
    <property type="reaction ID" value="UER00090"/>
</dbReference>
<dbReference type="NCBIfam" id="NF003793">
    <property type="entry name" value="PRK05382.1"/>
    <property type="match status" value="1"/>
</dbReference>
<evidence type="ECO:0000256" key="6">
    <source>
        <dbReference type="ARBA" id="ARBA00023239"/>
    </source>
</evidence>
<evidence type="ECO:0000256" key="4">
    <source>
        <dbReference type="ARBA" id="ARBA00022605"/>
    </source>
</evidence>
<accession>A0A369A6B9</accession>
<comment type="caution">
    <text evidence="7">Lacks conserved residue(s) required for the propagation of feature annotation.</text>
</comment>
<sequence>MFADMSNTFGRILRLTTFGESHGKAIGGVIDGFPAGIAIDFARINRQMARRRPGQSALTTERKETDKPEFLSGIFEGKSTGAPIAFVIQNADKRSSDYDHLRTVNRPGHADETYTAKYGHRDHRGGGRSSARETANWVVAGALASHLLPGVEVLAYTSQIGEVVVPAGSLVTPESIDAHPSRMPVSEYARKAEAIIAQFKKTGDSIGGKVRVEVRGLMPGLGEPIFDKLSARLAYAMMTINATKAFEIGSGTRAAFMKGSEHNDAPDTGGVFSSNNAGGVLGGISTGRTLYFEVTFKPTASISLAQKALDSSGQVIDLEINGRHDPCVVPRAVPVVEAMTWLVLADFYLMSKINA</sequence>